<feature type="transmembrane region" description="Helical" evidence="1">
    <location>
        <begin position="179"/>
        <end position="197"/>
    </location>
</feature>
<feature type="transmembrane region" description="Helical" evidence="1">
    <location>
        <begin position="60"/>
        <end position="85"/>
    </location>
</feature>
<evidence type="ECO:0008006" key="4">
    <source>
        <dbReference type="Google" id="ProtNLM"/>
    </source>
</evidence>
<dbReference type="PANTHER" id="PTHR39419:SF1">
    <property type="entry name" value="SLL0814 PROTEIN"/>
    <property type="match status" value="1"/>
</dbReference>
<sequence length="274" mass="29211">MAPAMTSRVPVVFAGAAIAAQILYPLVHGGVRDVVTVFVVVLLAAASISHAAVTRGGRWAVGLVVVTAGLGLVSEVAGTATGFPYGCYDYSVDRLGPALAGVPLVVPFAWTAGFYPVWCAASALARGPHRRAVRVALTTVGVVGWDLYLDPQMVADGQWRWCVTDAGLPGVEHIPLTNYAGWFIVATVMAVAVDRIDRRFGTRTRHRDGVPIGLFLWTWLGSALAHSVFLDAPELRYSAIYGWCAMGILGVPLLVSLLRPGVRRPGARDTHPHH</sequence>
<evidence type="ECO:0000313" key="2">
    <source>
        <dbReference type="EMBL" id="GCE37130.1"/>
    </source>
</evidence>
<dbReference type="Pfam" id="PF04240">
    <property type="entry name" value="Caroten_synth"/>
    <property type="match status" value="1"/>
</dbReference>
<feature type="transmembrane region" description="Helical" evidence="1">
    <location>
        <begin position="240"/>
        <end position="258"/>
    </location>
</feature>
<keyword evidence="1" id="KW-1133">Transmembrane helix</keyword>
<organism evidence="2 3">
    <name type="scientific">Rhodococcus wratislaviensis</name>
    <name type="common">Tsukamurella wratislaviensis</name>
    <dbReference type="NCBI Taxonomy" id="44752"/>
    <lineage>
        <taxon>Bacteria</taxon>
        <taxon>Bacillati</taxon>
        <taxon>Actinomycetota</taxon>
        <taxon>Actinomycetes</taxon>
        <taxon>Mycobacteriales</taxon>
        <taxon>Nocardiaceae</taxon>
        <taxon>Rhodococcus</taxon>
    </lineage>
</organism>
<dbReference type="Proteomes" id="UP000287519">
    <property type="component" value="Unassembled WGS sequence"/>
</dbReference>
<evidence type="ECO:0000313" key="3">
    <source>
        <dbReference type="Proteomes" id="UP000287519"/>
    </source>
</evidence>
<feature type="transmembrane region" description="Helical" evidence="1">
    <location>
        <begin position="35"/>
        <end position="53"/>
    </location>
</feature>
<feature type="transmembrane region" description="Helical" evidence="1">
    <location>
        <begin position="132"/>
        <end position="149"/>
    </location>
</feature>
<dbReference type="EMBL" id="BHYM01000006">
    <property type="protein sequence ID" value="GCE37130.1"/>
    <property type="molecule type" value="Genomic_DNA"/>
</dbReference>
<feature type="transmembrane region" description="Helical" evidence="1">
    <location>
        <begin position="209"/>
        <end position="228"/>
    </location>
</feature>
<gene>
    <name evidence="2" type="ORF">Rhow_006540</name>
</gene>
<keyword evidence="1" id="KW-0472">Membrane</keyword>
<comment type="caution">
    <text evidence="2">The sequence shown here is derived from an EMBL/GenBank/DDBJ whole genome shotgun (WGS) entry which is preliminary data.</text>
</comment>
<reference evidence="2 3" key="1">
    <citation type="submission" date="2018-11" db="EMBL/GenBank/DDBJ databases">
        <title>Microbial catabolism of amino acid.</title>
        <authorList>
            <person name="Hibi M."/>
            <person name="Ogawa J."/>
        </authorList>
    </citation>
    <scope>NUCLEOTIDE SEQUENCE [LARGE SCALE GENOMIC DNA]</scope>
    <source>
        <strain evidence="2 3">C31-06</strain>
    </source>
</reference>
<feature type="transmembrane region" description="Helical" evidence="1">
    <location>
        <begin position="105"/>
        <end position="125"/>
    </location>
</feature>
<dbReference type="PANTHER" id="PTHR39419">
    <property type="entry name" value="SLL0814 PROTEIN"/>
    <property type="match status" value="1"/>
</dbReference>
<keyword evidence="3" id="KW-1185">Reference proteome</keyword>
<dbReference type="AlphaFoldDB" id="A0A402C0K4"/>
<name>A0A402C0K4_RHOWR</name>
<evidence type="ECO:0000256" key="1">
    <source>
        <dbReference type="SAM" id="Phobius"/>
    </source>
</evidence>
<accession>A0A402C0K4</accession>
<proteinExistence type="predicted"/>
<dbReference type="InterPro" id="IPR007354">
    <property type="entry name" value="CruF-like"/>
</dbReference>
<keyword evidence="1" id="KW-0812">Transmembrane</keyword>
<protein>
    <recommendedName>
        <fullName evidence="4">Carotenoid biosynthesis protein</fullName>
    </recommendedName>
</protein>